<comment type="pathway">
    <text evidence="3">Nucleotide-sugar biosynthesis; GDP-alpha-D-mannose biosynthesis; alpha-D-mannose 1-phosphate from D-fructose 6-phosphate: step 2/2.</text>
</comment>
<comment type="cofactor">
    <cofactor evidence="2">
        <name>Mg(2+)</name>
        <dbReference type="ChEBI" id="CHEBI:18420"/>
    </cofactor>
</comment>
<sequence length="492" mass="53919">MYMDVLMSQSTWMCESDQPRMPSDSRLKPLPQAASQDQTNRPMPIEITCFKAYDLRGQIPNELNADIAYRVGNATVEFLGAKQVVVGRDIRLSSESLLQAVANGIRDAGAEVLDIGLGGTENVYFATSHLAADGGIMITASHNPADYNGLKFVRQESRPISGDSGLADIQEIAERDQRLTAAVQGKHTCVNVFDAYIEHMLSYVDLAALKPLKLVVNAGNGGAGIAIDGLEPHLPFEFIKVHHEPDGTFPNGVPNPLLPGNRAATSDAIKAHNADMGIAWDGDFDRCFLFDENGEFIEGYYIVGLLADSMLARNPGSRIVHDPRLTWNTLDIVKAAGGEAVQSKSGHSFIKEKMREVDGVYGGEMSAHHYFRDFAYADSGMIPWLLVADLISTTGKPLSGLVGERISKYPASGEINRQVTDANETLQKLHDRYAADALAVDDMDGYCFEFLEWRFNIRRSNTEPVVRLNVESRGDPELLKTRTAEVLAVLES</sequence>
<reference evidence="16" key="1">
    <citation type="submission" date="2019-07" db="EMBL/GenBank/DDBJ databases">
        <authorList>
            <person name="Weber M."/>
            <person name="Kostadinov I."/>
            <person name="Kostadinov D I."/>
        </authorList>
    </citation>
    <scope>NUCLEOTIDE SEQUENCE</scope>
    <source>
        <strain evidence="16">Gfbio:sag-sample-b02:053724c1-46a9-4a36-b237-ea2bf867836b</strain>
    </source>
</reference>
<dbReference type="PANTHER" id="PTHR43771">
    <property type="entry name" value="PHOSPHOMANNOMUTASE"/>
    <property type="match status" value="1"/>
</dbReference>
<evidence type="ECO:0000256" key="5">
    <source>
        <dbReference type="ARBA" id="ARBA00012730"/>
    </source>
</evidence>
<evidence type="ECO:0000256" key="8">
    <source>
        <dbReference type="ARBA" id="ARBA00022842"/>
    </source>
</evidence>
<feature type="domain" description="Alpha-D-phosphohexomutase alpha/beta/alpha" evidence="13">
    <location>
        <begin position="50"/>
        <end position="176"/>
    </location>
</feature>
<gene>
    <name evidence="16" type="primary">cpsG</name>
    <name evidence="16" type="ORF">JTBB02_V1_50009</name>
</gene>
<name>A0A7D9H372_9GAMM</name>
<dbReference type="SUPFAM" id="SSF55957">
    <property type="entry name" value="Phosphoglucomutase, C-terminal domain"/>
    <property type="match status" value="1"/>
</dbReference>
<comment type="catalytic activity">
    <reaction evidence="1">
        <text>alpha-D-mannose 1-phosphate = D-mannose 6-phosphate</text>
        <dbReference type="Rhea" id="RHEA:11140"/>
        <dbReference type="ChEBI" id="CHEBI:58409"/>
        <dbReference type="ChEBI" id="CHEBI:58735"/>
        <dbReference type="EC" id="5.4.2.8"/>
    </reaction>
</comment>
<feature type="domain" description="Alpha-D-phosphohexomutase alpha/beta/alpha" evidence="15">
    <location>
        <begin position="299"/>
        <end position="409"/>
    </location>
</feature>
<evidence type="ECO:0000256" key="9">
    <source>
        <dbReference type="ARBA" id="ARBA00023235"/>
    </source>
</evidence>
<dbReference type="InterPro" id="IPR005844">
    <property type="entry name" value="A-D-PHexomutase_a/b/a-I"/>
</dbReference>
<dbReference type="Pfam" id="PF02879">
    <property type="entry name" value="PGM_PMM_II"/>
    <property type="match status" value="1"/>
</dbReference>
<protein>
    <recommendedName>
        <fullName evidence="5">phosphomannomutase</fullName>
        <ecNumber evidence="5">5.4.2.8</ecNumber>
    </recommendedName>
</protein>
<evidence type="ECO:0000256" key="1">
    <source>
        <dbReference type="ARBA" id="ARBA00000586"/>
    </source>
</evidence>
<dbReference type="CDD" id="cd03089">
    <property type="entry name" value="PMM_PGM"/>
    <property type="match status" value="1"/>
</dbReference>
<evidence type="ECO:0000259" key="15">
    <source>
        <dbReference type="Pfam" id="PF02880"/>
    </source>
</evidence>
<dbReference type="PANTHER" id="PTHR43771:SF1">
    <property type="entry name" value="PHOSPHOMANNOMUTASE"/>
    <property type="match status" value="1"/>
</dbReference>
<dbReference type="Gene3D" id="3.30.310.50">
    <property type="entry name" value="Alpha-D-phosphohexomutase, C-terminal domain"/>
    <property type="match status" value="1"/>
</dbReference>
<dbReference type="Pfam" id="PF00408">
    <property type="entry name" value="PGM_PMM_IV"/>
    <property type="match status" value="1"/>
</dbReference>
<feature type="region of interest" description="Disordered" evidence="11">
    <location>
        <begin position="13"/>
        <end position="38"/>
    </location>
</feature>
<proteinExistence type="inferred from homology"/>
<evidence type="ECO:0000256" key="3">
    <source>
        <dbReference type="ARBA" id="ARBA00004699"/>
    </source>
</evidence>
<keyword evidence="6" id="KW-0597">Phosphoprotein</keyword>
<evidence type="ECO:0000256" key="7">
    <source>
        <dbReference type="ARBA" id="ARBA00022723"/>
    </source>
</evidence>
<feature type="domain" description="Alpha-D-phosphohexomutase alpha/beta/alpha" evidence="14">
    <location>
        <begin position="194"/>
        <end position="294"/>
    </location>
</feature>
<comment type="similarity">
    <text evidence="4 10">Belongs to the phosphohexose mutase family.</text>
</comment>
<dbReference type="SUPFAM" id="SSF53738">
    <property type="entry name" value="Phosphoglucomutase, first 3 domains"/>
    <property type="match status" value="3"/>
</dbReference>
<keyword evidence="7 10" id="KW-0479">Metal-binding</keyword>
<evidence type="ECO:0000256" key="11">
    <source>
        <dbReference type="SAM" id="MobiDB-lite"/>
    </source>
</evidence>
<dbReference type="EC" id="5.4.2.8" evidence="5"/>
<dbReference type="Pfam" id="PF02880">
    <property type="entry name" value="PGM_PMM_III"/>
    <property type="match status" value="1"/>
</dbReference>
<keyword evidence="9 16" id="KW-0413">Isomerase</keyword>
<accession>A0A7D9H372</accession>
<dbReference type="AlphaFoldDB" id="A0A7D9H372"/>
<dbReference type="EMBL" id="LR633966">
    <property type="protein sequence ID" value="VUX54950.1"/>
    <property type="molecule type" value="Genomic_DNA"/>
</dbReference>
<dbReference type="Gene3D" id="3.40.120.10">
    <property type="entry name" value="Alpha-D-Glucose-1,6-Bisphosphate, subunit A, domain 3"/>
    <property type="match status" value="3"/>
</dbReference>
<dbReference type="GO" id="GO:0000287">
    <property type="term" value="F:magnesium ion binding"/>
    <property type="evidence" value="ECO:0007669"/>
    <property type="project" value="InterPro"/>
</dbReference>
<dbReference type="PROSITE" id="PS00710">
    <property type="entry name" value="PGM_PMM"/>
    <property type="match status" value="1"/>
</dbReference>
<dbReference type="InterPro" id="IPR005845">
    <property type="entry name" value="A-D-PHexomutase_a/b/a-II"/>
</dbReference>
<feature type="domain" description="Alpha-D-phosphohexomutase C-terminal" evidence="12">
    <location>
        <begin position="414"/>
        <end position="486"/>
    </location>
</feature>
<dbReference type="InterPro" id="IPR016066">
    <property type="entry name" value="A-D-PHexomutase_CS"/>
</dbReference>
<dbReference type="InterPro" id="IPR036900">
    <property type="entry name" value="A-D-PHexomutase_C_sf"/>
</dbReference>
<dbReference type="GO" id="GO:0004615">
    <property type="term" value="F:phosphomannomutase activity"/>
    <property type="evidence" value="ECO:0007669"/>
    <property type="project" value="UniProtKB-EC"/>
</dbReference>
<dbReference type="InterPro" id="IPR005841">
    <property type="entry name" value="Alpha-D-phosphohexomutase_SF"/>
</dbReference>
<evidence type="ECO:0000259" key="13">
    <source>
        <dbReference type="Pfam" id="PF02878"/>
    </source>
</evidence>
<evidence type="ECO:0000256" key="4">
    <source>
        <dbReference type="ARBA" id="ARBA00010231"/>
    </source>
</evidence>
<evidence type="ECO:0000256" key="10">
    <source>
        <dbReference type="RuleBase" id="RU004326"/>
    </source>
</evidence>
<dbReference type="GO" id="GO:0005975">
    <property type="term" value="P:carbohydrate metabolic process"/>
    <property type="evidence" value="ECO:0007669"/>
    <property type="project" value="InterPro"/>
</dbReference>
<dbReference type="InterPro" id="IPR016055">
    <property type="entry name" value="A-D-PHexomutase_a/b/a-I/II/III"/>
</dbReference>
<evidence type="ECO:0000256" key="2">
    <source>
        <dbReference type="ARBA" id="ARBA00001946"/>
    </source>
</evidence>
<evidence type="ECO:0000259" key="12">
    <source>
        <dbReference type="Pfam" id="PF00408"/>
    </source>
</evidence>
<evidence type="ECO:0000259" key="14">
    <source>
        <dbReference type="Pfam" id="PF02879"/>
    </source>
</evidence>
<evidence type="ECO:0000313" key="16">
    <source>
        <dbReference type="EMBL" id="VUX54950.1"/>
    </source>
</evidence>
<keyword evidence="8 10" id="KW-0460">Magnesium</keyword>
<dbReference type="Pfam" id="PF02878">
    <property type="entry name" value="PGM_PMM_I"/>
    <property type="match status" value="1"/>
</dbReference>
<dbReference type="InterPro" id="IPR005846">
    <property type="entry name" value="A-D-PHexomutase_a/b/a-III"/>
</dbReference>
<dbReference type="PRINTS" id="PR00509">
    <property type="entry name" value="PGMPMM"/>
</dbReference>
<dbReference type="InterPro" id="IPR005843">
    <property type="entry name" value="A-D-PHexomutase_C"/>
</dbReference>
<evidence type="ECO:0000256" key="6">
    <source>
        <dbReference type="ARBA" id="ARBA00022553"/>
    </source>
</evidence>
<organism evidence="16">
    <name type="scientific">uncultured Woeseiaceae bacterium</name>
    <dbReference type="NCBI Taxonomy" id="1983305"/>
    <lineage>
        <taxon>Bacteria</taxon>
        <taxon>Pseudomonadati</taxon>
        <taxon>Pseudomonadota</taxon>
        <taxon>Gammaproteobacteria</taxon>
        <taxon>Woeseiales</taxon>
        <taxon>Woeseiaceae</taxon>
        <taxon>environmental samples</taxon>
    </lineage>
</organism>